<dbReference type="STRING" id="314283.MED297_21057"/>
<name>A4B9W6_9GAMM</name>
<keyword evidence="2" id="KW-1185">Reference proteome</keyword>
<dbReference type="InterPro" id="IPR011009">
    <property type="entry name" value="Kinase-like_dom_sf"/>
</dbReference>
<protein>
    <recommendedName>
        <fullName evidence="3">Protein kinase domain-containing protein</fullName>
    </recommendedName>
</protein>
<sequence>MTLSVTWEPDAVVLDGQRYRCAAELGRGKSAVSYRYTYADHSVTVKHFMDTPDSHVPLERAVAFEVTSYERMFAAGVHVPRLLAVNEEQRLLVKEYIAGKPLIERVLSSTMTDALFEKVFRYHFQLKQAGFHVDYFPTNFLLMDDGTLSCVDYEAHPYNADWDFPNWGLFYWLNAAGMQRFLQSRNQAAINQPGTYRPYEAPFLDDANRLRTLFAEYC</sequence>
<dbReference type="EMBL" id="AAOE01000001">
    <property type="protein sequence ID" value="EAR11417.1"/>
    <property type="molecule type" value="Genomic_DNA"/>
</dbReference>
<comment type="caution">
    <text evidence="1">The sequence shown here is derived from an EMBL/GenBank/DDBJ whole genome shotgun (WGS) entry which is preliminary data.</text>
</comment>
<evidence type="ECO:0000313" key="1">
    <source>
        <dbReference type="EMBL" id="EAR11417.1"/>
    </source>
</evidence>
<gene>
    <name evidence="1" type="ORF">MED297_21057</name>
</gene>
<dbReference type="HOGENOM" id="CLU_110255_0_0_6"/>
<proteinExistence type="predicted"/>
<accession>A4B9W6</accession>
<organism evidence="1 2">
    <name type="scientific">Reinekea blandensis MED297</name>
    <dbReference type="NCBI Taxonomy" id="314283"/>
    <lineage>
        <taxon>Bacteria</taxon>
        <taxon>Pseudomonadati</taxon>
        <taxon>Pseudomonadota</taxon>
        <taxon>Gammaproteobacteria</taxon>
        <taxon>Oceanospirillales</taxon>
        <taxon>Saccharospirillaceae</taxon>
        <taxon>Reinekea</taxon>
    </lineage>
</organism>
<evidence type="ECO:0000313" key="2">
    <source>
        <dbReference type="Proteomes" id="UP000005953"/>
    </source>
</evidence>
<dbReference type="AlphaFoldDB" id="A4B9W6"/>
<dbReference type="SUPFAM" id="SSF56112">
    <property type="entry name" value="Protein kinase-like (PK-like)"/>
    <property type="match status" value="1"/>
</dbReference>
<dbReference type="Proteomes" id="UP000005953">
    <property type="component" value="Unassembled WGS sequence"/>
</dbReference>
<reference evidence="1 2" key="1">
    <citation type="submission" date="2006-02" db="EMBL/GenBank/DDBJ databases">
        <authorList>
            <person name="Pinhassi J."/>
            <person name="Pedros-Alio C."/>
            <person name="Ferriera S."/>
            <person name="Johnson J."/>
            <person name="Kravitz S."/>
            <person name="Halpern A."/>
            <person name="Remington K."/>
            <person name="Beeson K."/>
            <person name="Tran B."/>
            <person name="Rogers Y.-H."/>
            <person name="Friedman R."/>
            <person name="Venter J.C."/>
        </authorList>
    </citation>
    <scope>NUCLEOTIDE SEQUENCE [LARGE SCALE GENOMIC DNA]</scope>
    <source>
        <strain evidence="1 2">MED297</strain>
    </source>
</reference>
<evidence type="ECO:0008006" key="3">
    <source>
        <dbReference type="Google" id="ProtNLM"/>
    </source>
</evidence>
<dbReference type="RefSeq" id="WP_008045057.1">
    <property type="nucleotide sequence ID" value="NZ_CH724151.1"/>
</dbReference>
<dbReference type="OrthoDB" id="7863753at2"/>